<dbReference type="Pfam" id="PF00668">
    <property type="entry name" value="Condensation"/>
    <property type="match status" value="1"/>
</dbReference>
<evidence type="ECO:0000313" key="8">
    <source>
        <dbReference type="EMBL" id="CDZ24038.1"/>
    </source>
</evidence>
<dbReference type="GO" id="GO:0031177">
    <property type="term" value="F:phosphopantetheine binding"/>
    <property type="evidence" value="ECO:0007669"/>
    <property type="project" value="TreeGrafter"/>
</dbReference>
<dbReference type="PROSITE" id="PS00455">
    <property type="entry name" value="AMP_BINDING"/>
    <property type="match status" value="1"/>
</dbReference>
<feature type="domain" description="Carrier" evidence="6">
    <location>
        <begin position="2253"/>
        <end position="2327"/>
    </location>
</feature>
<dbReference type="CDD" id="cd19531">
    <property type="entry name" value="LCL_NRPS-like"/>
    <property type="match status" value="1"/>
</dbReference>
<dbReference type="GO" id="GO:0043041">
    <property type="term" value="P:amino acid activation for nonribosomal peptide biosynthetic process"/>
    <property type="evidence" value="ECO:0007669"/>
    <property type="project" value="TreeGrafter"/>
</dbReference>
<dbReference type="SUPFAM" id="SSF51735">
    <property type="entry name" value="NAD(P)-binding Rossmann-fold domains"/>
    <property type="match status" value="2"/>
</dbReference>
<dbReference type="InterPro" id="IPR057326">
    <property type="entry name" value="KR_dom"/>
</dbReference>
<dbReference type="FunFam" id="2.30.38.10:FF:000001">
    <property type="entry name" value="Non-ribosomal peptide synthetase PvdI"/>
    <property type="match status" value="1"/>
</dbReference>
<dbReference type="InterPro" id="IPR014030">
    <property type="entry name" value="Ketoacyl_synth_N"/>
</dbReference>
<dbReference type="GO" id="GO:0004315">
    <property type="term" value="F:3-oxoacyl-[acyl-carrier-protein] synthase activity"/>
    <property type="evidence" value="ECO:0007669"/>
    <property type="project" value="InterPro"/>
</dbReference>
<dbReference type="GO" id="GO:0006633">
    <property type="term" value="P:fatty acid biosynthetic process"/>
    <property type="evidence" value="ECO:0007669"/>
    <property type="project" value="InterPro"/>
</dbReference>
<dbReference type="Pfam" id="PF22621">
    <property type="entry name" value="CurL-like_PKS_C"/>
    <property type="match status" value="1"/>
</dbReference>
<dbReference type="InterPro" id="IPR010071">
    <property type="entry name" value="AA_adenyl_dom"/>
</dbReference>
<dbReference type="InterPro" id="IPR020845">
    <property type="entry name" value="AMP-binding_CS"/>
</dbReference>
<keyword evidence="9" id="KW-1185">Reference proteome</keyword>
<dbReference type="Gene3D" id="3.30.559.10">
    <property type="entry name" value="Chloramphenicol acetyltransferase-like domain"/>
    <property type="match status" value="1"/>
</dbReference>
<dbReference type="Gene3D" id="1.10.10.1830">
    <property type="entry name" value="Non-ribosomal peptide synthase, adenylation domain"/>
    <property type="match status" value="1"/>
</dbReference>
<dbReference type="Gene3D" id="1.10.1240.100">
    <property type="match status" value="1"/>
</dbReference>
<dbReference type="Pfam" id="PF00550">
    <property type="entry name" value="PP-binding"/>
    <property type="match status" value="2"/>
</dbReference>
<keyword evidence="3" id="KW-0596">Phosphopantetheine</keyword>
<dbReference type="Gene3D" id="3.40.50.980">
    <property type="match status" value="2"/>
</dbReference>
<protein>
    <recommendedName>
        <fullName evidence="10">Amino acid adenylation domain-containing protein</fullName>
    </recommendedName>
</protein>
<dbReference type="Pfam" id="PF00109">
    <property type="entry name" value="ketoacyl-synt"/>
    <property type="match status" value="1"/>
</dbReference>
<comment type="cofactor">
    <cofactor evidence="1">
        <name>pantetheine 4'-phosphate</name>
        <dbReference type="ChEBI" id="CHEBI:47942"/>
    </cofactor>
</comment>
<dbReference type="InterPro" id="IPR001242">
    <property type="entry name" value="Condensation_dom"/>
</dbReference>
<evidence type="ECO:0000256" key="3">
    <source>
        <dbReference type="ARBA" id="ARBA00022450"/>
    </source>
</evidence>
<evidence type="ECO:0008006" key="10">
    <source>
        <dbReference type="Google" id="ProtNLM"/>
    </source>
</evidence>
<comment type="similarity">
    <text evidence="2">Belongs to the ATP-dependent AMP-binding enzyme family.</text>
</comment>
<dbReference type="InterPro" id="IPR018201">
    <property type="entry name" value="Ketoacyl_synth_AS"/>
</dbReference>
<dbReference type="InterPro" id="IPR016039">
    <property type="entry name" value="Thiolase-like"/>
</dbReference>
<evidence type="ECO:0000259" key="6">
    <source>
        <dbReference type="PROSITE" id="PS50075"/>
    </source>
</evidence>
<dbReference type="Pfam" id="PF18563">
    <property type="entry name" value="TubC_N"/>
    <property type="match status" value="1"/>
</dbReference>
<dbReference type="InterPro" id="IPR041464">
    <property type="entry name" value="TubC_N"/>
</dbReference>
<dbReference type="InterPro" id="IPR025110">
    <property type="entry name" value="AMP-bd_C"/>
</dbReference>
<dbReference type="InterPro" id="IPR020841">
    <property type="entry name" value="PKS_Beta-ketoAc_synthase_dom"/>
</dbReference>
<dbReference type="SMART" id="SM00822">
    <property type="entry name" value="PKS_KR"/>
    <property type="match status" value="1"/>
</dbReference>
<dbReference type="InterPro" id="IPR013968">
    <property type="entry name" value="PKS_KR"/>
</dbReference>
<dbReference type="InterPro" id="IPR009081">
    <property type="entry name" value="PP-bd_ACP"/>
</dbReference>
<dbReference type="Gene3D" id="2.30.38.10">
    <property type="entry name" value="Luciferase, Domain 3"/>
    <property type="match status" value="1"/>
</dbReference>
<dbReference type="Gene3D" id="1.10.1200.10">
    <property type="entry name" value="ACP-like"/>
    <property type="match status" value="2"/>
</dbReference>
<dbReference type="SMART" id="SM00825">
    <property type="entry name" value="PKS_KS"/>
    <property type="match status" value="1"/>
</dbReference>
<dbReference type="GO" id="GO:0044550">
    <property type="term" value="P:secondary metabolite biosynthetic process"/>
    <property type="evidence" value="ECO:0007669"/>
    <property type="project" value="UniProtKB-ARBA"/>
</dbReference>
<keyword evidence="4" id="KW-0597">Phosphoprotein</keyword>
<evidence type="ECO:0000256" key="2">
    <source>
        <dbReference type="ARBA" id="ARBA00006432"/>
    </source>
</evidence>
<gene>
    <name evidence="8" type="ORF">CCDG5_0919</name>
</gene>
<dbReference type="SUPFAM" id="SSF56801">
    <property type="entry name" value="Acetyl-CoA synthetase-like"/>
    <property type="match status" value="1"/>
</dbReference>
<dbReference type="CDD" id="cd00833">
    <property type="entry name" value="PKS"/>
    <property type="match status" value="1"/>
</dbReference>
<dbReference type="InterPro" id="IPR014031">
    <property type="entry name" value="Ketoacyl_synth_C"/>
</dbReference>
<dbReference type="GO" id="GO:0005829">
    <property type="term" value="C:cytosol"/>
    <property type="evidence" value="ECO:0007669"/>
    <property type="project" value="TreeGrafter"/>
</dbReference>
<feature type="domain" description="Ketosynthase family 3 (KS3)" evidence="7">
    <location>
        <begin position="1129"/>
        <end position="1553"/>
    </location>
</feature>
<reference evidence="9" key="1">
    <citation type="submission" date="2014-07" db="EMBL/GenBank/DDBJ databases">
        <authorList>
            <person name="Wibberg D."/>
        </authorList>
    </citation>
    <scope>NUCLEOTIDE SEQUENCE [LARGE SCALE GENOMIC DNA]</scope>
    <source>
        <strain evidence="9">DG5</strain>
    </source>
</reference>
<dbReference type="Pfam" id="PF13193">
    <property type="entry name" value="AMP-binding_C"/>
    <property type="match status" value="1"/>
</dbReference>
<dbReference type="Gene3D" id="3.30.559.30">
    <property type="entry name" value="Nonribosomal peptide synthetase, condensation domain"/>
    <property type="match status" value="1"/>
</dbReference>
<evidence type="ECO:0000256" key="5">
    <source>
        <dbReference type="ARBA" id="ARBA00022679"/>
    </source>
</evidence>
<dbReference type="Gene3D" id="3.40.50.720">
    <property type="entry name" value="NAD(P)-binding Rossmann-like Domain"/>
    <property type="match status" value="1"/>
</dbReference>
<dbReference type="SUPFAM" id="SSF53901">
    <property type="entry name" value="Thiolase-like"/>
    <property type="match status" value="1"/>
</dbReference>
<proteinExistence type="inferred from homology"/>
<dbReference type="InterPro" id="IPR000873">
    <property type="entry name" value="AMP-dep_synth/lig_dom"/>
</dbReference>
<dbReference type="EMBL" id="LM995447">
    <property type="protein sequence ID" value="CDZ24038.1"/>
    <property type="molecule type" value="Genomic_DNA"/>
</dbReference>
<dbReference type="FunFam" id="3.30.300.30:FF:000010">
    <property type="entry name" value="Enterobactin synthetase component F"/>
    <property type="match status" value="1"/>
</dbReference>
<dbReference type="FunFam" id="3.40.50.12780:FF:000012">
    <property type="entry name" value="Non-ribosomal peptide synthetase"/>
    <property type="match status" value="1"/>
</dbReference>
<accession>A0A078KNJ1</accession>
<evidence type="ECO:0000256" key="1">
    <source>
        <dbReference type="ARBA" id="ARBA00001957"/>
    </source>
</evidence>
<dbReference type="Pfam" id="PF08659">
    <property type="entry name" value="KR"/>
    <property type="match status" value="1"/>
</dbReference>
<dbReference type="CDD" id="cd05930">
    <property type="entry name" value="A_NRPS"/>
    <property type="match status" value="1"/>
</dbReference>
<evidence type="ECO:0000313" key="9">
    <source>
        <dbReference type="Proteomes" id="UP000032431"/>
    </source>
</evidence>
<dbReference type="PROSITE" id="PS50075">
    <property type="entry name" value="CARRIER"/>
    <property type="match status" value="2"/>
</dbReference>
<dbReference type="InterPro" id="IPR023213">
    <property type="entry name" value="CAT-like_dom_sf"/>
</dbReference>
<dbReference type="PATRIC" id="fig|29343.3.peg.971"/>
<dbReference type="InterPro" id="IPR036291">
    <property type="entry name" value="NAD(P)-bd_dom_sf"/>
</dbReference>
<dbReference type="Pfam" id="PF02801">
    <property type="entry name" value="Ketoacyl-synt_C"/>
    <property type="match status" value="1"/>
</dbReference>
<dbReference type="FunFam" id="3.40.50.980:FF:000001">
    <property type="entry name" value="Non-ribosomal peptide synthetase"/>
    <property type="match status" value="1"/>
</dbReference>
<dbReference type="Gene3D" id="3.90.70.10">
    <property type="entry name" value="Cysteine proteinases"/>
    <property type="match status" value="1"/>
</dbReference>
<dbReference type="InterPro" id="IPR045851">
    <property type="entry name" value="AMP-bd_C_sf"/>
</dbReference>
<dbReference type="Gene3D" id="3.30.300.30">
    <property type="match status" value="1"/>
</dbReference>
<dbReference type="SUPFAM" id="SSF52777">
    <property type="entry name" value="CoA-dependent acyltransferases"/>
    <property type="match status" value="2"/>
</dbReference>
<dbReference type="HOGENOM" id="CLU_227377_0_0_9"/>
<feature type="domain" description="Carrier" evidence="6">
    <location>
        <begin position="1034"/>
        <end position="1109"/>
    </location>
</feature>
<sequence length="2692" mass="302564">MSNEEIKISGIEPVEDFYKNLLNLHIKLWLDKGSLRYKAPKGVVTSDILKKIAARKDELISLLKAQEEKQILFSPITPVEEKEYYPLSAAQRRMFVLNQLDKESTAYNTTLALKIEGDLDESRLTQVFEKLIQRHESLRTTFEMVGDEPVQIIHKAADFAMEHAEAVDEEEIESIIKDFVRPYDLSRLPLFRVKLVKINSAENDSLHYLLVDIHHIISDGVSAAIIIKEMNALYAGQELPELKIQYRDYCAWHEKLLSSDFIKAQKSFWKKELSGELPVLDLPGDYPRPLKFNPEGKSVHFQAGRELADRLTGLARENKVTLYTVLLSAYYVLLSKYSGQSDIIVGTPVAGRIHEDTNGIVGIFLNTLALRNYPEPEKVFADFLKEVGNNCIRAFDNQDYPFDSLVEDLNLKRDTARNPVFSTMFVMQNMNVPEVKGRGIKTSRYDIKNKMAQVDITVNVTENKDGIDFEVNYCTHLFSSGTIKRFINHYLNILKFVADNSKAKLSQIEMMSEEEKAQIIFGFNDTQRDYDITTLHALFEKQAAATPDKIAIVVGGRELSYGELNKRANMLARTLIKKGVRPDDVVGILVDPSFEMATAILAILKAGGAYLPINTSFPEERIEFMLNDSACQLVLADPKYVSKIKKKVDIIDLYDKENYASDSANLGKTSEPNNLAYVIYTSGTTGTPKGVMVEHKSIAQTLLWRADEYKLSERDCVLQLFSYSFDGFLTSFFTSIISGAKVALLEKNMEKDPDAIKRQIIAHKVTHFISVPVLYSAILDRMSPDEMKSLRIVTLAGDKAPFQLIKRSKDKAPNLELVNEYGPTESTVVASIYRNLTEDTNTIIGKPAANTKIYILSKSGNLQPIGVPGELCISGSRLARGYLNRQDLTDLKFVSNPFVPGERLYKTGDLGKWLPDGNIEFLGRVDFQVKIRGYRVEPAEIEAELLKHKAVKEAVVLDRTDNLQNKYLCAYIVLKEDISIMQLRNFLSKSLPEYMIPAKFVKLDTIPLSPNGKVDRRALPEPSDTLDIGEKYVKPESKIESEIEKAWEEVLGIKNIGTNLNFFEIGGDSMKIINLHSKLDKLYPGILTVTDLFSYPSISKQAAYIENSLKDELPQFESKVKEQPAAENAGDIAIIGISVNMPLARDKDEFWNNIKNKVDCIRDFPENRRRDADAMLKAQNRDTSGLEYERMAYLDEIDKFDCEFFGIAPKEADLMDPNQRLFLQTAWAAIEDSGYGGDKLRGSRTGVYVGFCGESDYGRYIAETSPEDYVVAAPGNLTPVIASRISYLMDFKGPSVIINTACSSSLVAIHYACCGIRNGECDIAIAGGVKVWLYSIKNQYKMGIESEDAVTRSFDDNSNGTAKGEGVAAIVLKPLDKAIRDRDSIYAVIKGSFINQDGASNGLTAPSPTAQAEVISKAWENASIDPKTISYIEAHGTGTRLGDPIEIDGITKAFRKYTKKKQFCAISAIKSNIGHLDNAAGVAGVVKAALALSHRQLPASIHFSEPNRAIDFINSPVYVNDRTRHWDTDGSPRRCGVSAFGLSGTNCHIVLEEAPAPQNDAQSDEESLNILTLSAKAKESLIELADSYIRAFPDFKGKDCKDLCYTLNTGRGHYNFRAAVVLRPDDSLRDKLAELKAVIENGANVSGVFYGEINNFGDKESTEKANDLVKALAESSMTDEEKLCDICRLYVSGADVNWDALYAGKNLRRVHAPTYPFLRRRCWIDLPDTYSEGIDDMYYTVCWHKKALVSDTESLSKRSVLVITDGTGIFDEFISVLKAKAKTLIKAQLGSQFSRVDENYIIDGTQKDYERLVKDVEEYGISTVVYLLSFTGNKTINSAEELEEVQNSHSEGLLYLVKALGNTAENKIELVIVSDNVNEVTGRESRINPENAITFGMGKCIGMEYENIRCRMIDFDEHTDAAVLVKELCNEADDWVVAYRDGERYVDVIEKVDKSALNDSGIPQVSEGVCLITGGTGRLGLKAAKLIASKGKANIALVSRTPVPDRTEWDNILAEGADKRLCSVINTVREIEKSGSKVRCWSCDITSAYSLSNLLAELRREYGRIGGVIHCAAVGVGSGGALINQETWESVNAVLLPKVRGTWLLDKLTRQDKPDYFVMYSSGITLIGGYCSCSYTAANSYLDSFAAARNRSGLRTLAIDWPVWENDQLKYGVYDKNLMFKILPIEKGLQCLDELMHKDIARVIVGEMNFESEILTMEGRIPLRLSDELKTKLRTKTTETKPVLSSKTPSYDAAGSDTEKMIAQIFADVLGYERVGKYDNFFELGGNSLLAIKAEAIASKRNLNFSYSDIYKYQTVEQLAAFIDDSKNTVSVQSQMDNSEISRQQAAATITKKSSGKIIENIEPFNDIFYKLCFYNSFFPVVIHFGKSILPFLINDIAVYAKYPKDGERAKLDMEYVPAIPIESVLSEEGMVLQTKNFSENIIGDITAALDENKPVIVWVDCFYESIRTDLYKNKHWSHTVLIYGYDEAEKTFNIIEHSFRDSLLYKKQVISFEDIYNMTRGYMEYFYSNEKQPVLYAFSKSKSSTAYDNSSNRYFQIYKNNILNNQNLMADRLECLKDFIFYFDRIISDKNEFFKNGNKLIESFNSVINAKNADKYKFEKMANKNLANVYESLNEITEMWSDIRRVTAKIFYSEIYNYDKLYSVSQKLRSIYKKEREYIKLLVSSLNNSNE</sequence>
<keyword evidence="5" id="KW-0808">Transferase</keyword>
<dbReference type="OrthoDB" id="2203190at2"/>
<dbReference type="CDD" id="cd08953">
    <property type="entry name" value="KR_2_SDR_x"/>
    <property type="match status" value="1"/>
</dbReference>
<dbReference type="Proteomes" id="UP000032431">
    <property type="component" value="Chromosome I"/>
</dbReference>
<dbReference type="InterPro" id="IPR044894">
    <property type="entry name" value="TubC_N_sf"/>
</dbReference>
<dbReference type="Pfam" id="PF00501">
    <property type="entry name" value="AMP-binding"/>
    <property type="match status" value="1"/>
</dbReference>
<dbReference type="PANTHER" id="PTHR45527:SF1">
    <property type="entry name" value="FATTY ACID SYNTHASE"/>
    <property type="match status" value="1"/>
</dbReference>
<dbReference type="SUPFAM" id="SSF47336">
    <property type="entry name" value="ACP-like"/>
    <property type="match status" value="2"/>
</dbReference>
<name>A0A078KNJ1_9FIRM</name>
<organism evidence="8 9">
    <name type="scientific">[Clostridium] cellulosi</name>
    <dbReference type="NCBI Taxonomy" id="29343"/>
    <lineage>
        <taxon>Bacteria</taxon>
        <taxon>Bacillati</taxon>
        <taxon>Bacillota</taxon>
        <taxon>Clostridia</taxon>
        <taxon>Eubacteriales</taxon>
        <taxon>Oscillospiraceae</taxon>
        <taxon>Oscillospiraceae incertae sedis</taxon>
    </lineage>
</organism>
<evidence type="ECO:0000259" key="7">
    <source>
        <dbReference type="PROSITE" id="PS52004"/>
    </source>
</evidence>
<dbReference type="STRING" id="29343.CCDG5_0919"/>
<dbReference type="KEGG" id="ccel:CCDG5_0919"/>
<dbReference type="Gene3D" id="3.40.47.10">
    <property type="match status" value="1"/>
</dbReference>
<dbReference type="NCBIfam" id="TIGR01733">
    <property type="entry name" value="AA-adenyl-dom"/>
    <property type="match status" value="1"/>
</dbReference>
<dbReference type="PANTHER" id="PTHR45527">
    <property type="entry name" value="NONRIBOSOMAL PEPTIDE SYNTHETASE"/>
    <property type="match status" value="1"/>
</dbReference>
<dbReference type="PROSITE" id="PS00606">
    <property type="entry name" value="KS3_1"/>
    <property type="match status" value="1"/>
</dbReference>
<dbReference type="InterPro" id="IPR036736">
    <property type="entry name" value="ACP-like_sf"/>
</dbReference>
<dbReference type="PROSITE" id="PS52004">
    <property type="entry name" value="KS3_2"/>
    <property type="match status" value="1"/>
</dbReference>
<evidence type="ECO:0000256" key="4">
    <source>
        <dbReference type="ARBA" id="ARBA00022553"/>
    </source>
</evidence>